<evidence type="ECO:0000256" key="10">
    <source>
        <dbReference type="ARBA" id="ARBA00023315"/>
    </source>
</evidence>
<dbReference type="PROSITE" id="PS00606">
    <property type="entry name" value="KS3_1"/>
    <property type="match status" value="1"/>
</dbReference>
<feature type="region of interest" description="Disordered" evidence="11">
    <location>
        <begin position="81"/>
        <end position="101"/>
    </location>
</feature>
<dbReference type="SUPFAM" id="SSF53901">
    <property type="entry name" value="Thiolase-like"/>
    <property type="match status" value="1"/>
</dbReference>
<sequence>MSADSGPHDIQEIREFILSRLVDMLGLLPDGIDRWTPLHQYGLDSAKSVMLVADLSEYLNRPVPVTMAWDHPTLDGLCRALHGDSRPEDSGAPRGGLRRPVPVPGAQEPIALVGIGCRFPGAPDPSAYWRLLVEGRDAVRAVHPDRAARLGLGGDRPPVRFGGYLDDIDLFDPLFFGISPREAASVDPQQRLVLELAWEALEDAGIPPGGLAGSDTGVFMGSSWSDYAALAHRSGVREDIGPHTATGTHDSIIANRVSYALGLQGPSMAIDTACSSSLVAVHLACQAIRGGESELALAGGVNLNFFTDHFLAMQQTGALASDGRIKAFDARADGTVRAEGAAVVVLAPLRTALERGLPVYCLIRGSAVNNDGMSNGLTAPNPRAQETMLRTAYSRAGVSPALVDYVECHGTGTRLGDPIEAKALATVLGHGRSPEDALRIGSAKTNLGHLEPAAGVAGLVKVALALRNEVLPASLNYSTPNPEIPFAEANLRVQDRTTPWPRRSDARRAGVSAFGFGGTNCHVVAEEFAHTEGALLLLSEDSGQALADRVAALRAELADSAAIPLPQLCREALDTRGPGPFRLAAAARGRNELRDQLDAFAAGRPFPGLATGGPAPRRPRVAFLCSGTGSQWLGMGRRLLASMPAFRRALLRVDGRVAQLAGFSVVDQLLTSEEHARLDDMEVVQPLLFALQIALADAWRSLGVEPEAVIGQSIGEFAAAHIAGALGLDDATLLAVEHARLVQRHAVGLGDSMVVLADEDTVLPHLAAVGAGLTVAGRNGPGSVLVSGGVADLTALAGRLTAEGVTSHRVRMGYASHSPLVDPVLEPLRAALGGITPAATRVPLISTVTGREIAGTDLDADYWVRNVRERSLLGDALGALEERGVDVVVELSPHPVLLKPVRDTLAGPVRCLPSLRRGTDDGWSLLSSLGELHAAGLTVGTESVVTGTPQRHGAPAGHRAFALAPSAPVTATDRPHLVPVSAHSRDALLDACRALSEHVERDTSLWLPDLAYTLARGRTPQRHRVAILARDRRELLDGLARVGTGEPHPDLVRDTAVGGAGERVALVFSGSGTQWPGMGRELLDRHPGFRERMEACDAAVRAVTGWSVLDVLAEPAETSRVDEVDIQQPALFALQVSLAALWTDLGLRPAALVGHSIGEVAAACVGGALSLEDGARIAAARSHLIQHALGPGAMTAVELPEEELIRHLAPYEGQASIAAFNSPTSIAVAGTPQAIRALEEDLRRAGTSARSLRVERAGHCVLMDPILEPLRERLQGLTPYPFEVPFRSTALHGTVNPVVGPDYWVRNLRNPVRFAPTIEALVDDGVDTFVEIGPHGALRGVIEQIGAARGVVLHVVDSLRRGASDTRAILSSAASLFTRGVPLSMATLYPEGARLTGAPLVRWQRERHWLGTVSPGRDAERAAAALPVGGNDTSADRAAEAVATTAAPDRTPRDIILTEIAELLGIRPDGLASDARLQDFGLDSMLAIRLSNRLQTLFGHRVSPAEYLRGEALADLLDRLAELVAGPAEPGTPERAFGDGAKGAESVARDSFVDDLTDEDAGELMADLVARGLLTADAGTVPARESLRAALTQPGAFELAPAGHGQGAIWFMQQLSPDGAAYNLMFAARVAAAVDEDALDRAVQAVVERHPALRTVFVDVAGRPFQLIPAAAEYDFRTLDASGLSDEDVHDLLVAHGHEPMDLDRGPILRVALLTRGTEDHFLLVVIHHAAADAASVDVVIRDLRDFYAQALDGGPGPQEPVAPYTEFVEWERTWLRQPEAAEALAWWSKQLGDPPAHLDLPGSRASADGREEGVDYAGADMTFRWAARETQELKEFALGAGVSVSSLVLAGFFATLNRATGAEDAIVATAVAQRDLAGRENAVGYYLNTAPVRARPCGGSTFRELLSEVHAFSLGLLEHMNYPLDLLVRELNPPRPQGRTPWFDFAVNWLSGDSFTYANTLFHGVGGSVGTSEALPLVPLPLRRDIAKFDLEITMADVGAEVVGQVQYKPTLVERENVTMFLERFRSVLFQAIAGPDVPLDTLGTAPSPSGSNGADE</sequence>
<accession>A0A5P8KD29</accession>
<dbReference type="Gene3D" id="3.30.559.30">
    <property type="entry name" value="Nonribosomal peptide synthetase, condensation domain"/>
    <property type="match status" value="1"/>
</dbReference>
<dbReference type="SMART" id="SM00823">
    <property type="entry name" value="PKS_PP"/>
    <property type="match status" value="2"/>
</dbReference>
<keyword evidence="10 14" id="KW-0012">Acyltransferase</keyword>
<dbReference type="Pfam" id="PF22336">
    <property type="entry name" value="RhiE-like_linker"/>
    <property type="match status" value="1"/>
</dbReference>
<dbReference type="SUPFAM" id="SSF52151">
    <property type="entry name" value="FabD/lysophospholipase-like"/>
    <property type="match status" value="2"/>
</dbReference>
<dbReference type="GO" id="GO:0031177">
    <property type="term" value="F:phosphopantetheine binding"/>
    <property type="evidence" value="ECO:0007669"/>
    <property type="project" value="InterPro"/>
</dbReference>
<dbReference type="Pfam" id="PF16197">
    <property type="entry name" value="KAsynt_C_assoc"/>
    <property type="match status" value="1"/>
</dbReference>
<dbReference type="Pfam" id="PF00109">
    <property type="entry name" value="ketoacyl-synt"/>
    <property type="match status" value="1"/>
</dbReference>
<dbReference type="SUPFAM" id="SSF47336">
    <property type="entry name" value="ACP-like"/>
    <property type="match status" value="2"/>
</dbReference>
<evidence type="ECO:0000259" key="12">
    <source>
        <dbReference type="PROSITE" id="PS50075"/>
    </source>
</evidence>
<keyword evidence="15" id="KW-1185">Reference proteome</keyword>
<gene>
    <name evidence="14" type="ORF">F9278_34500</name>
</gene>
<evidence type="ECO:0000256" key="9">
    <source>
        <dbReference type="ARBA" id="ARBA00023194"/>
    </source>
</evidence>
<dbReference type="EMBL" id="CP045096">
    <property type="protein sequence ID" value="QFR00440.1"/>
    <property type="molecule type" value="Genomic_DNA"/>
</dbReference>
<dbReference type="InterPro" id="IPR032821">
    <property type="entry name" value="PKS_assoc"/>
</dbReference>
<dbReference type="InterPro" id="IPR036736">
    <property type="entry name" value="ACP-like_sf"/>
</dbReference>
<dbReference type="InterPro" id="IPR014031">
    <property type="entry name" value="Ketoacyl_synth_C"/>
</dbReference>
<dbReference type="PANTHER" id="PTHR43775">
    <property type="entry name" value="FATTY ACID SYNTHASE"/>
    <property type="match status" value="1"/>
</dbReference>
<dbReference type="GO" id="GO:0071770">
    <property type="term" value="P:DIM/DIP cell wall layer assembly"/>
    <property type="evidence" value="ECO:0007669"/>
    <property type="project" value="TreeGrafter"/>
</dbReference>
<dbReference type="Gene3D" id="3.40.47.10">
    <property type="match status" value="1"/>
</dbReference>
<comment type="cofactor">
    <cofactor evidence="1">
        <name>pantetheine 4'-phosphate</name>
        <dbReference type="ChEBI" id="CHEBI:47942"/>
    </cofactor>
</comment>
<feature type="domain" description="Carrier" evidence="12">
    <location>
        <begin position="11"/>
        <end position="85"/>
    </location>
</feature>
<dbReference type="Pfam" id="PF00550">
    <property type="entry name" value="PP-binding"/>
    <property type="match status" value="2"/>
</dbReference>
<keyword evidence="9" id="KW-0045">Antibiotic biosynthesis</keyword>
<dbReference type="Gene3D" id="3.40.366.10">
    <property type="entry name" value="Malonyl-Coenzyme A Acyl Carrier Protein, domain 2"/>
    <property type="match status" value="2"/>
</dbReference>
<evidence type="ECO:0000256" key="7">
    <source>
        <dbReference type="ARBA" id="ARBA00022679"/>
    </source>
</evidence>
<dbReference type="GO" id="GO:0004315">
    <property type="term" value="F:3-oxoacyl-[acyl-carrier-protein] synthase activity"/>
    <property type="evidence" value="ECO:0007669"/>
    <property type="project" value="InterPro"/>
</dbReference>
<dbReference type="InterPro" id="IPR006162">
    <property type="entry name" value="Ppantetheine_attach_site"/>
</dbReference>
<dbReference type="InterPro" id="IPR050091">
    <property type="entry name" value="PKS_NRPS_Biosynth_Enz"/>
</dbReference>
<feature type="domain" description="Ketosynthase family 3 (KS3)" evidence="13">
    <location>
        <begin position="107"/>
        <end position="527"/>
    </location>
</feature>
<evidence type="ECO:0000256" key="2">
    <source>
        <dbReference type="ARBA" id="ARBA00004496"/>
    </source>
</evidence>
<dbReference type="InterPro" id="IPR018201">
    <property type="entry name" value="Ketoacyl_synth_AS"/>
</dbReference>
<dbReference type="InterPro" id="IPR014043">
    <property type="entry name" value="Acyl_transferase_dom"/>
</dbReference>
<dbReference type="Gene3D" id="3.30.70.3290">
    <property type="match status" value="2"/>
</dbReference>
<dbReference type="FunFam" id="3.40.47.10:FF:000019">
    <property type="entry name" value="Polyketide synthase type I"/>
    <property type="match status" value="1"/>
</dbReference>
<dbReference type="GO" id="GO:0005737">
    <property type="term" value="C:cytoplasm"/>
    <property type="evidence" value="ECO:0007669"/>
    <property type="project" value="TreeGrafter"/>
</dbReference>
<dbReference type="KEGG" id="sphv:F9278_34500"/>
<dbReference type="PROSITE" id="PS52004">
    <property type="entry name" value="KS3_2"/>
    <property type="match status" value="1"/>
</dbReference>
<feature type="domain" description="Carrier" evidence="12">
    <location>
        <begin position="1447"/>
        <end position="1524"/>
    </location>
</feature>
<dbReference type="PROSITE" id="PS00012">
    <property type="entry name" value="PHOSPHOPANTETHEINE"/>
    <property type="match status" value="1"/>
</dbReference>
<dbReference type="PANTHER" id="PTHR43775:SF37">
    <property type="entry name" value="SI:DKEY-61P9.11"/>
    <property type="match status" value="1"/>
</dbReference>
<evidence type="ECO:0000256" key="11">
    <source>
        <dbReference type="SAM" id="MobiDB-lite"/>
    </source>
</evidence>
<comment type="subcellular location">
    <subcellularLocation>
        <location evidence="2">Cytoplasm</location>
    </subcellularLocation>
</comment>
<dbReference type="SUPFAM" id="SSF52777">
    <property type="entry name" value="CoA-dependent acyltransferases"/>
    <property type="match status" value="2"/>
</dbReference>
<proteinExistence type="predicted"/>
<evidence type="ECO:0000256" key="3">
    <source>
        <dbReference type="ARBA" id="ARBA00004792"/>
    </source>
</evidence>
<dbReference type="RefSeq" id="WP_152171795.1">
    <property type="nucleotide sequence ID" value="NZ_CP045096.1"/>
</dbReference>
<keyword evidence="4" id="KW-0596">Phosphopantetheine</keyword>
<evidence type="ECO:0000256" key="4">
    <source>
        <dbReference type="ARBA" id="ARBA00022450"/>
    </source>
</evidence>
<dbReference type="CDD" id="cd00833">
    <property type="entry name" value="PKS"/>
    <property type="match status" value="1"/>
</dbReference>
<dbReference type="SUPFAM" id="SSF55048">
    <property type="entry name" value="Probable ACP-binding domain of malonyl-CoA ACP transacylase"/>
    <property type="match status" value="2"/>
</dbReference>
<dbReference type="InterPro" id="IPR016039">
    <property type="entry name" value="Thiolase-like"/>
</dbReference>
<evidence type="ECO:0000256" key="5">
    <source>
        <dbReference type="ARBA" id="ARBA00022490"/>
    </source>
</evidence>
<dbReference type="GO" id="GO:0004312">
    <property type="term" value="F:fatty acid synthase activity"/>
    <property type="evidence" value="ECO:0007669"/>
    <property type="project" value="TreeGrafter"/>
</dbReference>
<dbReference type="GO" id="GO:0006633">
    <property type="term" value="P:fatty acid biosynthetic process"/>
    <property type="evidence" value="ECO:0007669"/>
    <property type="project" value="InterPro"/>
</dbReference>
<dbReference type="Gene3D" id="3.30.559.10">
    <property type="entry name" value="Chloramphenicol acetyltransferase-like domain"/>
    <property type="match status" value="1"/>
</dbReference>
<dbReference type="Pfam" id="PF00698">
    <property type="entry name" value="Acyl_transf_1"/>
    <property type="match status" value="2"/>
</dbReference>
<feature type="compositionally biased region" description="Basic and acidic residues" evidence="11">
    <location>
        <begin position="81"/>
        <end position="91"/>
    </location>
</feature>
<dbReference type="InterPro" id="IPR001242">
    <property type="entry name" value="Condensation_dom"/>
</dbReference>
<dbReference type="InterPro" id="IPR014030">
    <property type="entry name" value="Ketoacyl_synth_N"/>
</dbReference>
<evidence type="ECO:0000259" key="13">
    <source>
        <dbReference type="PROSITE" id="PS52004"/>
    </source>
</evidence>
<name>A0A5P8KD29_9ACTN</name>
<keyword evidence="8" id="KW-0677">Repeat</keyword>
<comment type="pathway">
    <text evidence="3">Antibiotic biosynthesis.</text>
</comment>
<dbReference type="SMART" id="SM00825">
    <property type="entry name" value="PKS_KS"/>
    <property type="match status" value="1"/>
</dbReference>
<dbReference type="Proteomes" id="UP000327294">
    <property type="component" value="Chromosome"/>
</dbReference>
<dbReference type="InterPro" id="IPR016035">
    <property type="entry name" value="Acyl_Trfase/lysoPLipase"/>
</dbReference>
<evidence type="ECO:0000256" key="6">
    <source>
        <dbReference type="ARBA" id="ARBA00022553"/>
    </source>
</evidence>
<dbReference type="GO" id="GO:0033068">
    <property type="term" value="P:macrolide biosynthetic process"/>
    <property type="evidence" value="ECO:0007669"/>
    <property type="project" value="UniProtKB-ARBA"/>
</dbReference>
<keyword evidence="7 14" id="KW-0808">Transferase</keyword>
<dbReference type="Pfam" id="PF02801">
    <property type="entry name" value="Ketoacyl-synt_C"/>
    <property type="match status" value="1"/>
</dbReference>
<protein>
    <submittedName>
        <fullName evidence="14">Acyltransferase domain-containing protein</fullName>
    </submittedName>
</protein>
<evidence type="ECO:0000256" key="1">
    <source>
        <dbReference type="ARBA" id="ARBA00001957"/>
    </source>
</evidence>
<evidence type="ECO:0000256" key="8">
    <source>
        <dbReference type="ARBA" id="ARBA00022737"/>
    </source>
</evidence>
<dbReference type="InterPro" id="IPR023213">
    <property type="entry name" value="CAT-like_dom_sf"/>
</dbReference>
<keyword evidence="6" id="KW-0597">Phosphoprotein</keyword>
<dbReference type="GO" id="GO:0005886">
    <property type="term" value="C:plasma membrane"/>
    <property type="evidence" value="ECO:0007669"/>
    <property type="project" value="TreeGrafter"/>
</dbReference>
<dbReference type="Gene3D" id="1.10.1200.10">
    <property type="entry name" value="ACP-like"/>
    <property type="match status" value="2"/>
</dbReference>
<dbReference type="InterPro" id="IPR001227">
    <property type="entry name" value="Ac_transferase_dom_sf"/>
</dbReference>
<dbReference type="PROSITE" id="PS50075">
    <property type="entry name" value="CARRIER"/>
    <property type="match status" value="2"/>
</dbReference>
<organism evidence="14 15">
    <name type="scientific">Streptomyces phaeolivaceus</name>
    <dbReference type="NCBI Taxonomy" id="2653200"/>
    <lineage>
        <taxon>Bacteria</taxon>
        <taxon>Bacillati</taxon>
        <taxon>Actinomycetota</taxon>
        <taxon>Actinomycetes</taxon>
        <taxon>Kitasatosporales</taxon>
        <taxon>Streptomycetaceae</taxon>
        <taxon>Streptomyces</taxon>
    </lineage>
</organism>
<dbReference type="InterPro" id="IPR020806">
    <property type="entry name" value="PKS_PP-bd"/>
</dbReference>
<reference evidence="14 15" key="1">
    <citation type="submission" date="2019-10" db="EMBL/GenBank/DDBJ databases">
        <title>Streptomyces sp. strain GY16 isolated from leaves of Broussonetia papyrifera.</title>
        <authorList>
            <person name="Mo P."/>
        </authorList>
    </citation>
    <scope>NUCLEOTIDE SEQUENCE [LARGE SCALE GENOMIC DNA]</scope>
    <source>
        <strain evidence="14 15">GY16</strain>
    </source>
</reference>
<dbReference type="InterPro" id="IPR009081">
    <property type="entry name" value="PP-bd_ACP"/>
</dbReference>
<keyword evidence="5" id="KW-0963">Cytoplasm</keyword>
<evidence type="ECO:0000313" key="14">
    <source>
        <dbReference type="EMBL" id="QFR00440.1"/>
    </source>
</evidence>
<dbReference type="SMART" id="SM00827">
    <property type="entry name" value="PKS_AT"/>
    <property type="match status" value="2"/>
</dbReference>
<dbReference type="InterPro" id="IPR054514">
    <property type="entry name" value="RhiE-like_linker"/>
</dbReference>
<dbReference type="InterPro" id="IPR020841">
    <property type="entry name" value="PKS_Beta-ketoAc_synthase_dom"/>
</dbReference>
<dbReference type="Pfam" id="PF00668">
    <property type="entry name" value="Condensation"/>
    <property type="match status" value="1"/>
</dbReference>
<dbReference type="InterPro" id="IPR016036">
    <property type="entry name" value="Malonyl_transacylase_ACP-bd"/>
</dbReference>
<evidence type="ECO:0000313" key="15">
    <source>
        <dbReference type="Proteomes" id="UP000327294"/>
    </source>
</evidence>